<dbReference type="RefSeq" id="WP_057801589.1">
    <property type="nucleotide sequence ID" value="NZ_AZDV01000005.1"/>
</dbReference>
<feature type="transmembrane region" description="Helical" evidence="1">
    <location>
        <begin position="32"/>
        <end position="52"/>
    </location>
</feature>
<keyword evidence="1" id="KW-0472">Membrane</keyword>
<feature type="transmembrane region" description="Helical" evidence="1">
    <location>
        <begin position="72"/>
        <end position="94"/>
    </location>
</feature>
<evidence type="ECO:0000313" key="2">
    <source>
        <dbReference type="EMBL" id="KRK96143.1"/>
    </source>
</evidence>
<reference evidence="2 3" key="1">
    <citation type="journal article" date="2015" name="Genome Announc.">
        <title>Expanding the biotechnology potential of lactobacilli through comparative genomics of 213 strains and associated genera.</title>
        <authorList>
            <person name="Sun Z."/>
            <person name="Harris H.M."/>
            <person name="McCann A."/>
            <person name="Guo C."/>
            <person name="Argimon S."/>
            <person name="Zhang W."/>
            <person name="Yang X."/>
            <person name="Jeffery I.B."/>
            <person name="Cooney J.C."/>
            <person name="Kagawa T.F."/>
            <person name="Liu W."/>
            <person name="Song Y."/>
            <person name="Salvetti E."/>
            <person name="Wrobel A."/>
            <person name="Rasinkangas P."/>
            <person name="Parkhill J."/>
            <person name="Rea M.C."/>
            <person name="O'Sullivan O."/>
            <person name="Ritari J."/>
            <person name="Douillard F.P."/>
            <person name="Paul Ross R."/>
            <person name="Yang R."/>
            <person name="Briner A.E."/>
            <person name="Felis G.E."/>
            <person name="de Vos W.M."/>
            <person name="Barrangou R."/>
            <person name="Klaenhammer T.R."/>
            <person name="Caufield P.W."/>
            <person name="Cui Y."/>
            <person name="Zhang H."/>
            <person name="O'Toole P.W."/>
        </authorList>
    </citation>
    <scope>NUCLEOTIDE SEQUENCE [LARGE SCALE GENOMIC DNA]</scope>
    <source>
        <strain evidence="2 3">DSM 19394</strain>
    </source>
</reference>
<dbReference type="PATRIC" id="fig|1423715.3.peg.2687"/>
<protein>
    <submittedName>
        <fullName evidence="2">Uncharacterized protein</fullName>
    </submittedName>
</protein>
<proteinExistence type="predicted"/>
<comment type="caution">
    <text evidence="2">The sequence shown here is derived from an EMBL/GenBank/DDBJ whole genome shotgun (WGS) entry which is preliminary data.</text>
</comment>
<accession>A0A0R1LK04</accession>
<dbReference type="Proteomes" id="UP000051955">
    <property type="component" value="Unassembled WGS sequence"/>
</dbReference>
<evidence type="ECO:0000313" key="3">
    <source>
        <dbReference type="Proteomes" id="UP000051955"/>
    </source>
</evidence>
<evidence type="ECO:0000256" key="1">
    <source>
        <dbReference type="SAM" id="Phobius"/>
    </source>
</evidence>
<organism evidence="2 3">
    <name type="scientific">Levilactobacillus acidifarinae DSM 19394 = JCM 15949</name>
    <dbReference type="NCBI Taxonomy" id="1423715"/>
    <lineage>
        <taxon>Bacteria</taxon>
        <taxon>Bacillati</taxon>
        <taxon>Bacillota</taxon>
        <taxon>Bacilli</taxon>
        <taxon>Lactobacillales</taxon>
        <taxon>Lactobacillaceae</taxon>
        <taxon>Levilactobacillus</taxon>
    </lineage>
</organism>
<gene>
    <name evidence="2" type="ORF">FD25_GL002607</name>
</gene>
<dbReference type="AlphaFoldDB" id="A0A0R1LK04"/>
<sequence>MTPAPDLTPLVEHDVHAQGPLLRTIFGRRFALYRNLYILLTLLLLGLIGFVLGDVTRLSGLPLSLVLAQPQALILLLTFLALVLVGGGVICQAAPRARQRRFVRQLVASLQPDAPAGTAHSQVLAANLNLLTLDRQALRFKTSEVRTLTTAVPAKTLLVIPLYRRQGPLDHAQSLTMVYVDAAELAHFNQHLAVNKKDA</sequence>
<name>A0A0R1LK04_9LACO</name>
<keyword evidence="1" id="KW-0812">Transmembrane</keyword>
<keyword evidence="3" id="KW-1185">Reference proteome</keyword>
<keyword evidence="1" id="KW-1133">Transmembrane helix</keyword>
<dbReference type="EMBL" id="AZDV01000005">
    <property type="protein sequence ID" value="KRK96143.1"/>
    <property type="molecule type" value="Genomic_DNA"/>
</dbReference>